<evidence type="ECO:0000256" key="2">
    <source>
        <dbReference type="SAM" id="SignalP"/>
    </source>
</evidence>
<evidence type="ECO:0000259" key="3">
    <source>
        <dbReference type="Pfam" id="PF18962"/>
    </source>
</evidence>
<accession>A0A328BNN5</accession>
<dbReference type="Pfam" id="PF18962">
    <property type="entry name" value="Por_Secre_tail"/>
    <property type="match status" value="1"/>
</dbReference>
<proteinExistence type="predicted"/>
<dbReference type="InterPro" id="IPR026444">
    <property type="entry name" value="Secre_tail"/>
</dbReference>
<keyword evidence="5" id="KW-1185">Reference proteome</keyword>
<keyword evidence="2" id="KW-0732">Signal</keyword>
<evidence type="ECO:0000256" key="1">
    <source>
        <dbReference type="SAM" id="MobiDB-lite"/>
    </source>
</evidence>
<sequence length="564" mass="60596">MKRILLPALCAALLVPGPGKAQHRPYADPYQGAASQEWGASKNPQAKLPAPAGPAASAGKVIGTCNFVVNGEFETQKVTYLQGSGSNIYNPSDPNSRDELAYWFSPNPWSPDHLATNSPVGYDANPASAYGGAFIPYNYNSAARNGCLGLINRPDVRYGFFPYCEYATEVIASPLRGDKYYYASMQVYSGSKSQWATRLGIDIAVDNPTNYYNYPTSGARFVVMTPAGCGIRSAGVVQASQWERVSGKFQGIAGAKYLTIGNFDPQDQWQLVRPSAFLDMSYHFIDHVEVYEIPEAAPAGASTGCTDDPVALGQGCHIPGAQYAWTASPDITFSSTELHPVVDPGVTTTYTLTVTLPDGSTHTSATTVTVCNVSCPQMYAIDVDDSEYCDQERIYLVPHFDPGPFDPNYVGTSGLSYTASGDIGGGSWVQYSPATGRPSVVIVPLYGRVQTYFTVEITYHYATGCTASYTYTNGWNSQYCQGLRPPSVSPNPAASHLTIEAPPAAAAAAPVQVRLYNSYGRLVRQGTSQAGQLSLDVQELPNGIYYVKGGAGKQAWSKAVEVRH</sequence>
<dbReference type="EMBL" id="QHKM01000002">
    <property type="protein sequence ID" value="RAK68209.1"/>
    <property type="molecule type" value="Genomic_DNA"/>
</dbReference>
<dbReference type="RefSeq" id="WP_111477822.1">
    <property type="nucleotide sequence ID" value="NZ_QHKM01000002.1"/>
</dbReference>
<organism evidence="4 5">
    <name type="scientific">Hymenobacter edaphi</name>
    <dbReference type="NCBI Taxonomy" id="2211146"/>
    <lineage>
        <taxon>Bacteria</taxon>
        <taxon>Pseudomonadati</taxon>
        <taxon>Bacteroidota</taxon>
        <taxon>Cytophagia</taxon>
        <taxon>Cytophagales</taxon>
        <taxon>Hymenobacteraceae</taxon>
        <taxon>Hymenobacter</taxon>
    </lineage>
</organism>
<protein>
    <recommendedName>
        <fullName evidence="3">Secretion system C-terminal sorting domain-containing protein</fullName>
    </recommendedName>
</protein>
<evidence type="ECO:0000313" key="5">
    <source>
        <dbReference type="Proteomes" id="UP000248553"/>
    </source>
</evidence>
<dbReference type="AlphaFoldDB" id="A0A328BNN5"/>
<feature type="chain" id="PRO_5016446035" description="Secretion system C-terminal sorting domain-containing protein" evidence="2">
    <location>
        <begin position="22"/>
        <end position="564"/>
    </location>
</feature>
<comment type="caution">
    <text evidence="4">The sequence shown here is derived from an EMBL/GenBank/DDBJ whole genome shotgun (WGS) entry which is preliminary data.</text>
</comment>
<gene>
    <name evidence="4" type="ORF">DLM85_09250</name>
</gene>
<feature type="domain" description="Secretion system C-terminal sorting" evidence="3">
    <location>
        <begin position="489"/>
        <end position="557"/>
    </location>
</feature>
<reference evidence="5" key="1">
    <citation type="submission" date="2018-05" db="EMBL/GenBank/DDBJ databases">
        <authorList>
            <person name="Nie L."/>
        </authorList>
    </citation>
    <scope>NUCLEOTIDE SEQUENCE [LARGE SCALE GENOMIC DNA]</scope>
    <source>
        <strain evidence="5">NL</strain>
    </source>
</reference>
<feature type="signal peptide" evidence="2">
    <location>
        <begin position="1"/>
        <end position="21"/>
    </location>
</feature>
<dbReference type="OrthoDB" id="881767at2"/>
<evidence type="ECO:0000313" key="4">
    <source>
        <dbReference type="EMBL" id="RAK68209.1"/>
    </source>
</evidence>
<feature type="region of interest" description="Disordered" evidence="1">
    <location>
        <begin position="21"/>
        <end position="52"/>
    </location>
</feature>
<dbReference type="Proteomes" id="UP000248553">
    <property type="component" value="Unassembled WGS sequence"/>
</dbReference>
<name>A0A328BNN5_9BACT</name>
<dbReference type="NCBIfam" id="TIGR04183">
    <property type="entry name" value="Por_Secre_tail"/>
    <property type="match status" value="1"/>
</dbReference>